<evidence type="ECO:0000313" key="3">
    <source>
        <dbReference type="Proteomes" id="UP001176961"/>
    </source>
</evidence>
<organism evidence="2 3">
    <name type="scientific">Cylicocyclus nassatus</name>
    <name type="common">Nematode worm</name>
    <dbReference type="NCBI Taxonomy" id="53992"/>
    <lineage>
        <taxon>Eukaryota</taxon>
        <taxon>Metazoa</taxon>
        <taxon>Ecdysozoa</taxon>
        <taxon>Nematoda</taxon>
        <taxon>Chromadorea</taxon>
        <taxon>Rhabditida</taxon>
        <taxon>Rhabditina</taxon>
        <taxon>Rhabditomorpha</taxon>
        <taxon>Strongyloidea</taxon>
        <taxon>Strongylidae</taxon>
        <taxon>Cylicocyclus</taxon>
    </lineage>
</organism>
<evidence type="ECO:0000256" key="1">
    <source>
        <dbReference type="SAM" id="SignalP"/>
    </source>
</evidence>
<dbReference type="Proteomes" id="UP001176961">
    <property type="component" value="Unassembled WGS sequence"/>
</dbReference>
<feature type="chain" id="PRO_5041322955" evidence="1">
    <location>
        <begin position="17"/>
        <end position="225"/>
    </location>
</feature>
<keyword evidence="3" id="KW-1185">Reference proteome</keyword>
<dbReference type="AlphaFoldDB" id="A0AA36DP86"/>
<keyword evidence="1" id="KW-0732">Signal</keyword>
<feature type="signal peptide" evidence="1">
    <location>
        <begin position="1"/>
        <end position="16"/>
    </location>
</feature>
<proteinExistence type="predicted"/>
<accession>A0AA36DP86</accession>
<name>A0AA36DP86_CYLNA</name>
<gene>
    <name evidence="2" type="ORF">CYNAS_LOCUS2081</name>
</gene>
<dbReference type="EMBL" id="CATQJL010000001">
    <property type="protein sequence ID" value="CAJ0590098.1"/>
    <property type="molecule type" value="Genomic_DNA"/>
</dbReference>
<reference evidence="2" key="1">
    <citation type="submission" date="2023-07" db="EMBL/GenBank/DDBJ databases">
        <authorList>
            <consortium name="CYATHOMIX"/>
        </authorList>
    </citation>
    <scope>NUCLEOTIDE SEQUENCE</scope>
    <source>
        <strain evidence="2">N/A</strain>
    </source>
</reference>
<comment type="caution">
    <text evidence="2">The sequence shown here is derived from an EMBL/GenBank/DDBJ whole genome shotgun (WGS) entry which is preliminary data.</text>
</comment>
<protein>
    <submittedName>
        <fullName evidence="2">Uncharacterized protein</fullName>
    </submittedName>
</protein>
<sequence length="225" mass="24585">MLLALVTNTFICFSYACYPTWPTPPAAPIGCPPLYDTSLCPAGLDCVAENGITYDGQTAIINCPDNFLLRIRYSDGTIEQAIPVDQFKAMFRIVCVNGRWGVFEGENPTGEEIQGLACYQAAERLRIRSPLLCKRCTAKIKGPAGDNVCPNGYRCFAPAIITKQHSNGCKHLTVDCGGSDLLIQLTSGQSMLAHSEDVTCDGEWSIKVGHYTHRIDVMLCLSKIE</sequence>
<evidence type="ECO:0000313" key="2">
    <source>
        <dbReference type="EMBL" id="CAJ0590098.1"/>
    </source>
</evidence>